<dbReference type="GO" id="GO:0003700">
    <property type="term" value="F:DNA-binding transcription factor activity"/>
    <property type="evidence" value="ECO:0007669"/>
    <property type="project" value="InterPro"/>
</dbReference>
<dbReference type="InterPro" id="IPR043135">
    <property type="entry name" value="Fur_C"/>
</dbReference>
<feature type="binding site" evidence="11">
    <location>
        <position position="142"/>
    </location>
    <ligand>
        <name>Zn(2+)</name>
        <dbReference type="ChEBI" id="CHEBI:29105"/>
    </ligand>
</feature>
<comment type="subunit">
    <text evidence="3">Homodimer.</text>
</comment>
<keyword evidence="4" id="KW-0963">Cytoplasm</keyword>
<reference evidence="13 14" key="1">
    <citation type="submission" date="2007-08" db="EMBL/GenBank/DDBJ databases">
        <title>Complete sequence of Roseiflexus castenholzii DSM 13941.</title>
        <authorList>
            <consortium name="US DOE Joint Genome Institute"/>
            <person name="Copeland A."/>
            <person name="Lucas S."/>
            <person name="Lapidus A."/>
            <person name="Barry K."/>
            <person name="Glavina del Rio T."/>
            <person name="Dalin E."/>
            <person name="Tice H."/>
            <person name="Pitluck S."/>
            <person name="Thompson L.S."/>
            <person name="Brettin T."/>
            <person name="Bruce D."/>
            <person name="Detter J.C."/>
            <person name="Han C."/>
            <person name="Tapia R."/>
            <person name="Schmutz J."/>
            <person name="Larimer F."/>
            <person name="Land M."/>
            <person name="Hauser L."/>
            <person name="Kyrpides N."/>
            <person name="Mikhailova N."/>
            <person name="Bryant D.A."/>
            <person name="Hanada S."/>
            <person name="Tsukatani Y."/>
            <person name="Richardson P."/>
        </authorList>
    </citation>
    <scope>NUCLEOTIDE SEQUENCE [LARGE SCALE GENOMIC DNA]</scope>
    <source>
        <strain evidence="14">DSM 13941 / HLO8</strain>
    </source>
</reference>
<keyword evidence="10" id="KW-0804">Transcription</keyword>
<protein>
    <submittedName>
        <fullName evidence="13">Ferric uptake regulator, Fur family</fullName>
    </submittedName>
</protein>
<keyword evidence="12" id="KW-0408">Iron</keyword>
<dbReference type="PANTHER" id="PTHR33202:SF2">
    <property type="entry name" value="FERRIC UPTAKE REGULATION PROTEIN"/>
    <property type="match status" value="1"/>
</dbReference>
<dbReference type="GO" id="GO:0008270">
    <property type="term" value="F:zinc ion binding"/>
    <property type="evidence" value="ECO:0007669"/>
    <property type="project" value="TreeGrafter"/>
</dbReference>
<keyword evidence="6 11" id="KW-0479">Metal-binding</keyword>
<evidence type="ECO:0000256" key="12">
    <source>
        <dbReference type="PIRSR" id="PIRSR602481-2"/>
    </source>
</evidence>
<keyword evidence="9" id="KW-0238">DNA-binding</keyword>
<feature type="binding site" evidence="11">
    <location>
        <position position="102"/>
    </location>
    <ligand>
        <name>Zn(2+)</name>
        <dbReference type="ChEBI" id="CHEBI:29105"/>
    </ligand>
</feature>
<dbReference type="CDD" id="cd07153">
    <property type="entry name" value="Fur_like"/>
    <property type="match status" value="1"/>
</dbReference>
<name>A7NJS1_ROSCS</name>
<dbReference type="Pfam" id="PF01475">
    <property type="entry name" value="FUR"/>
    <property type="match status" value="1"/>
</dbReference>
<evidence type="ECO:0000256" key="1">
    <source>
        <dbReference type="ARBA" id="ARBA00004496"/>
    </source>
</evidence>
<accession>A7NJS1</accession>
<dbReference type="Gene3D" id="3.30.1490.190">
    <property type="match status" value="1"/>
</dbReference>
<evidence type="ECO:0000256" key="8">
    <source>
        <dbReference type="ARBA" id="ARBA00023015"/>
    </source>
</evidence>
<evidence type="ECO:0000256" key="10">
    <source>
        <dbReference type="ARBA" id="ARBA00023163"/>
    </source>
</evidence>
<dbReference type="HOGENOM" id="CLU_096072_3_0_0"/>
<evidence type="ECO:0000256" key="9">
    <source>
        <dbReference type="ARBA" id="ARBA00023125"/>
    </source>
</evidence>
<dbReference type="PANTHER" id="PTHR33202">
    <property type="entry name" value="ZINC UPTAKE REGULATION PROTEIN"/>
    <property type="match status" value="1"/>
</dbReference>
<dbReference type="InterPro" id="IPR036388">
    <property type="entry name" value="WH-like_DNA-bd_sf"/>
</dbReference>
<feature type="binding site" evidence="11">
    <location>
        <position position="145"/>
    </location>
    <ligand>
        <name>Zn(2+)</name>
        <dbReference type="ChEBI" id="CHEBI:29105"/>
    </ligand>
</feature>
<feature type="binding site" evidence="11">
    <location>
        <position position="105"/>
    </location>
    <ligand>
        <name>Zn(2+)</name>
        <dbReference type="ChEBI" id="CHEBI:29105"/>
    </ligand>
</feature>
<keyword evidence="14" id="KW-1185">Reference proteome</keyword>
<comment type="subcellular location">
    <subcellularLocation>
        <location evidence="1">Cytoplasm</location>
    </subcellularLocation>
</comment>
<dbReference type="AlphaFoldDB" id="A7NJS1"/>
<dbReference type="GO" id="GO:0045892">
    <property type="term" value="P:negative regulation of DNA-templated transcription"/>
    <property type="evidence" value="ECO:0007669"/>
    <property type="project" value="TreeGrafter"/>
</dbReference>
<dbReference type="GO" id="GO:0005829">
    <property type="term" value="C:cytosol"/>
    <property type="evidence" value="ECO:0007669"/>
    <property type="project" value="TreeGrafter"/>
</dbReference>
<dbReference type="Proteomes" id="UP000000263">
    <property type="component" value="Chromosome"/>
</dbReference>
<comment type="similarity">
    <text evidence="2">Belongs to the Fur family.</text>
</comment>
<feature type="binding site" evidence="12">
    <location>
        <position position="134"/>
    </location>
    <ligand>
        <name>Fe cation</name>
        <dbReference type="ChEBI" id="CHEBI:24875"/>
    </ligand>
</feature>
<dbReference type="SUPFAM" id="SSF46785">
    <property type="entry name" value="Winged helix' DNA-binding domain"/>
    <property type="match status" value="1"/>
</dbReference>
<dbReference type="eggNOG" id="COG0735">
    <property type="taxonomic scope" value="Bacteria"/>
</dbReference>
<dbReference type="GO" id="GO:1900376">
    <property type="term" value="P:regulation of secondary metabolite biosynthetic process"/>
    <property type="evidence" value="ECO:0007669"/>
    <property type="project" value="TreeGrafter"/>
</dbReference>
<keyword evidence="5" id="KW-0678">Repressor</keyword>
<dbReference type="KEGG" id="rca:Rcas_1649"/>
<evidence type="ECO:0000313" key="14">
    <source>
        <dbReference type="Proteomes" id="UP000000263"/>
    </source>
</evidence>
<evidence type="ECO:0000256" key="7">
    <source>
        <dbReference type="ARBA" id="ARBA00022833"/>
    </source>
</evidence>
<dbReference type="InterPro" id="IPR036390">
    <property type="entry name" value="WH_DNA-bd_sf"/>
</dbReference>
<comment type="cofactor">
    <cofactor evidence="11">
        <name>Zn(2+)</name>
        <dbReference type="ChEBI" id="CHEBI:29105"/>
    </cofactor>
    <text evidence="11">Binds 1 zinc ion per subunit.</text>
</comment>
<dbReference type="GO" id="GO:0000976">
    <property type="term" value="F:transcription cis-regulatory region binding"/>
    <property type="evidence" value="ECO:0007669"/>
    <property type="project" value="TreeGrafter"/>
</dbReference>
<dbReference type="Gene3D" id="1.10.10.10">
    <property type="entry name" value="Winged helix-like DNA-binding domain superfamily/Winged helix DNA-binding domain"/>
    <property type="match status" value="1"/>
</dbReference>
<feature type="binding site" evidence="12">
    <location>
        <position position="117"/>
    </location>
    <ligand>
        <name>Fe cation</name>
        <dbReference type="ChEBI" id="CHEBI:24875"/>
    </ligand>
</feature>
<evidence type="ECO:0000256" key="4">
    <source>
        <dbReference type="ARBA" id="ARBA00022490"/>
    </source>
</evidence>
<proteinExistence type="inferred from homology"/>
<dbReference type="OrthoDB" id="8659436at2"/>
<evidence type="ECO:0000256" key="6">
    <source>
        <dbReference type="ARBA" id="ARBA00022723"/>
    </source>
</evidence>
<gene>
    <name evidence="13" type="ordered locus">Rcas_1649</name>
</gene>
<keyword evidence="8" id="KW-0805">Transcription regulation</keyword>
<keyword evidence="7 11" id="KW-0862">Zinc</keyword>
<feature type="binding site" evidence="12">
    <location>
        <position position="96"/>
    </location>
    <ligand>
        <name>Fe cation</name>
        <dbReference type="ChEBI" id="CHEBI:24875"/>
    </ligand>
</feature>
<dbReference type="InterPro" id="IPR002481">
    <property type="entry name" value="FUR"/>
</dbReference>
<dbReference type="RefSeq" id="WP_012120169.1">
    <property type="nucleotide sequence ID" value="NC_009767.1"/>
</dbReference>
<dbReference type="EMBL" id="CP000804">
    <property type="protein sequence ID" value="ABU57741.1"/>
    <property type="molecule type" value="Genomic_DNA"/>
</dbReference>
<evidence type="ECO:0000256" key="11">
    <source>
        <dbReference type="PIRSR" id="PIRSR602481-1"/>
    </source>
</evidence>
<evidence type="ECO:0000256" key="3">
    <source>
        <dbReference type="ARBA" id="ARBA00011738"/>
    </source>
</evidence>
<evidence type="ECO:0000313" key="13">
    <source>
        <dbReference type="EMBL" id="ABU57741.1"/>
    </source>
</evidence>
<comment type="cofactor">
    <cofactor evidence="12">
        <name>Mn(2+)</name>
        <dbReference type="ChEBI" id="CHEBI:29035"/>
    </cofactor>
    <cofactor evidence="12">
        <name>Fe(2+)</name>
        <dbReference type="ChEBI" id="CHEBI:29033"/>
    </cofactor>
    <text evidence="12">Binds 1 Mn(2+) or Fe(2+) ion per subunit.</text>
</comment>
<dbReference type="STRING" id="383372.Rcas_1649"/>
<evidence type="ECO:0000256" key="2">
    <source>
        <dbReference type="ARBA" id="ARBA00007957"/>
    </source>
</evidence>
<sequence length="149" mass="16869">MSWAENVLKDLSAHGHRVTAPRRAILDRIMQYSQPFSAEQLFRDLGGETGPIGRATIYRTVDLLVEDGWLSRVHWSATKETHAASEHAYVPVEQGHQHHMICRKCGTVISFEGCDIETLLGGLARRLNFKIEGHWLEVYGLCQVCQRAE</sequence>
<organism evidence="13 14">
    <name type="scientific">Roseiflexus castenholzii (strain DSM 13941 / HLO8)</name>
    <dbReference type="NCBI Taxonomy" id="383372"/>
    <lineage>
        <taxon>Bacteria</taxon>
        <taxon>Bacillati</taxon>
        <taxon>Chloroflexota</taxon>
        <taxon>Chloroflexia</taxon>
        <taxon>Chloroflexales</taxon>
        <taxon>Roseiflexineae</taxon>
        <taxon>Roseiflexaceae</taxon>
        <taxon>Roseiflexus</taxon>
    </lineage>
</organism>
<evidence type="ECO:0000256" key="5">
    <source>
        <dbReference type="ARBA" id="ARBA00022491"/>
    </source>
</evidence>